<gene>
    <name evidence="1" type="ORF">GWR21_01815</name>
</gene>
<organism evidence="1 2">
    <name type="scientific">Chitinophaga agri</name>
    <dbReference type="NCBI Taxonomy" id="2703787"/>
    <lineage>
        <taxon>Bacteria</taxon>
        <taxon>Pseudomonadati</taxon>
        <taxon>Bacteroidota</taxon>
        <taxon>Chitinophagia</taxon>
        <taxon>Chitinophagales</taxon>
        <taxon>Chitinophagaceae</taxon>
        <taxon>Chitinophaga</taxon>
    </lineage>
</organism>
<name>A0A6B9Z805_9BACT</name>
<dbReference type="AlphaFoldDB" id="A0A6B9Z805"/>
<evidence type="ECO:0000313" key="1">
    <source>
        <dbReference type="EMBL" id="QHS58372.1"/>
    </source>
</evidence>
<keyword evidence="2" id="KW-1185">Reference proteome</keyword>
<dbReference type="RefSeq" id="WP_162330077.1">
    <property type="nucleotide sequence ID" value="NZ_CP048113.1"/>
</dbReference>
<proteinExistence type="predicted"/>
<evidence type="ECO:0000313" key="2">
    <source>
        <dbReference type="Proteomes" id="UP000476411"/>
    </source>
</evidence>
<reference evidence="1 2" key="1">
    <citation type="submission" date="2020-01" db="EMBL/GenBank/DDBJ databases">
        <title>Complete genome sequence of Chitinophaga sp. H33E-04 isolated from quinoa roots.</title>
        <authorList>
            <person name="Weon H.-Y."/>
            <person name="Lee S.A."/>
        </authorList>
    </citation>
    <scope>NUCLEOTIDE SEQUENCE [LARGE SCALE GENOMIC DNA]</scope>
    <source>
        <strain evidence="1 2">H33E-04</strain>
    </source>
</reference>
<sequence length="141" mass="16611">METTNEIVEIELYDKRQPMTGKMHAEKLANTTFRMIDNDIFNYRLTLGTEFETRINNDGRHEIVKILKESTYVTRRFFLTSEFSSSEYRLLGDEIVRHGGHWQVDFGGIATINLPEHCTLDIDAIFKIFEFKPTEIIDDWE</sequence>
<dbReference type="KEGG" id="chih:GWR21_01815"/>
<dbReference type="Proteomes" id="UP000476411">
    <property type="component" value="Chromosome"/>
</dbReference>
<protein>
    <submittedName>
        <fullName evidence="1">Uncharacterized protein</fullName>
    </submittedName>
</protein>
<dbReference type="EMBL" id="CP048113">
    <property type="protein sequence ID" value="QHS58372.1"/>
    <property type="molecule type" value="Genomic_DNA"/>
</dbReference>
<accession>A0A6B9Z805</accession>